<reference evidence="6" key="1">
    <citation type="submission" date="2023-02" db="EMBL/GenBank/DDBJ databases">
        <title>Mating type loci evolution in Malassezia.</title>
        <authorList>
            <person name="Coelho M.A."/>
        </authorList>
    </citation>
    <scope>NUCLEOTIDE SEQUENCE</scope>
    <source>
        <strain evidence="6">CBS 14136</strain>
    </source>
</reference>
<dbReference type="Gene3D" id="3.30.30.170">
    <property type="match status" value="1"/>
</dbReference>
<evidence type="ECO:0000256" key="1">
    <source>
        <dbReference type="ARBA" id="ARBA00010397"/>
    </source>
</evidence>
<comment type="similarity">
    <text evidence="1">Belongs to the eIF-2-beta/eIF-5 family.</text>
</comment>
<protein>
    <submittedName>
        <fullName evidence="6">Translation initiation factor eIF-2 beta subunit</fullName>
    </submittedName>
</protein>
<dbReference type="Proteomes" id="UP001214628">
    <property type="component" value="Chromosome 6"/>
</dbReference>
<feature type="compositionally biased region" description="Basic residues" evidence="4">
    <location>
        <begin position="33"/>
        <end position="43"/>
    </location>
</feature>
<dbReference type="EMBL" id="CP118380">
    <property type="protein sequence ID" value="WFD44809.1"/>
    <property type="molecule type" value="Genomic_DNA"/>
</dbReference>
<name>A0AAF0FE26_9BASI</name>
<feature type="region of interest" description="Disordered" evidence="4">
    <location>
        <begin position="135"/>
        <end position="169"/>
    </location>
</feature>
<dbReference type="SUPFAM" id="SSF100966">
    <property type="entry name" value="Translation initiation factor 2 beta, aIF2beta, N-terminal domain"/>
    <property type="match status" value="1"/>
</dbReference>
<dbReference type="InterPro" id="IPR002735">
    <property type="entry name" value="Transl_init_fac_IF2/IF5_dom"/>
</dbReference>
<sequence length="335" mass="37856">MSTELDKKDTVASTPEAPQQEAAQDANDLFGGIKKKSGKKKKIPMSFDLDEAEKKTESKSTETQPELETPNSSADAGSTQPNQDTENSTVRENDEAPAEGNALDVCTLLLMQFGEMKKKKKKKKKTAFDLEEFEKELGEQRDSDNPEEDPENPFAAEKDEEALAGKTEDVEAWQGTDRDYTYQELLGRIFRTLRLQNPSLSGEKKKYTMVPPVVQRDGSKKTVFANVLEICKRMHRQPDHVIQYLFTELGTVGSVDGSQRLVIRGRFQPKQIENVLRRYIVEYVTCKTCRSPNTLLTKENRIYFMTCEACGSQRSVSAIKTGFQAQTGKRSKMRQ</sequence>
<dbReference type="Pfam" id="PF01873">
    <property type="entry name" value="eIF-5_eIF-2B"/>
    <property type="match status" value="1"/>
</dbReference>
<feature type="compositionally biased region" description="Basic and acidic residues" evidence="4">
    <location>
        <begin position="1"/>
        <end position="10"/>
    </location>
</feature>
<dbReference type="FunFam" id="3.30.30.170:FF:000001">
    <property type="entry name" value="Eukaryotic translation initiation factor 2 subunit"/>
    <property type="match status" value="1"/>
</dbReference>
<organism evidence="6 7">
    <name type="scientific">Malassezia psittaci</name>
    <dbReference type="NCBI Taxonomy" id="1821823"/>
    <lineage>
        <taxon>Eukaryota</taxon>
        <taxon>Fungi</taxon>
        <taxon>Dikarya</taxon>
        <taxon>Basidiomycota</taxon>
        <taxon>Ustilaginomycotina</taxon>
        <taxon>Malasseziomycetes</taxon>
        <taxon>Malasseziales</taxon>
        <taxon>Malasseziaceae</taxon>
        <taxon>Malassezia</taxon>
    </lineage>
</organism>
<dbReference type="GO" id="GO:0003729">
    <property type="term" value="F:mRNA binding"/>
    <property type="evidence" value="ECO:0007669"/>
    <property type="project" value="TreeGrafter"/>
</dbReference>
<feature type="region of interest" description="Disordered" evidence="4">
    <location>
        <begin position="1"/>
        <end position="99"/>
    </location>
</feature>
<dbReference type="PANTHER" id="PTHR23001:SF3">
    <property type="entry name" value="EUKARYOTIC TRANSLATION INITIATION FACTOR 2 SUBUNIT 2"/>
    <property type="match status" value="1"/>
</dbReference>
<dbReference type="GO" id="GO:0003743">
    <property type="term" value="F:translation initiation factor activity"/>
    <property type="evidence" value="ECO:0007669"/>
    <property type="project" value="UniProtKB-KW"/>
</dbReference>
<feature type="domain" description="Translation initiation factor IF2/IF5" evidence="5">
    <location>
        <begin position="204"/>
        <end position="313"/>
    </location>
</feature>
<evidence type="ECO:0000256" key="2">
    <source>
        <dbReference type="ARBA" id="ARBA00022540"/>
    </source>
</evidence>
<dbReference type="AlphaFoldDB" id="A0AAF0FE26"/>
<keyword evidence="3" id="KW-0648">Protein biosynthesis</keyword>
<feature type="compositionally biased region" description="Polar residues" evidence="4">
    <location>
        <begin position="64"/>
        <end position="88"/>
    </location>
</feature>
<proteinExistence type="inferred from homology"/>
<keyword evidence="7" id="KW-1185">Reference proteome</keyword>
<evidence type="ECO:0000313" key="6">
    <source>
        <dbReference type="EMBL" id="WFD44809.1"/>
    </source>
</evidence>
<evidence type="ECO:0000256" key="4">
    <source>
        <dbReference type="SAM" id="MobiDB-lite"/>
    </source>
</evidence>
<dbReference type="InterPro" id="IPR045196">
    <property type="entry name" value="IF2/IF5"/>
</dbReference>
<dbReference type="SMART" id="SM00653">
    <property type="entry name" value="eIF2B_5"/>
    <property type="match status" value="1"/>
</dbReference>
<dbReference type="GO" id="GO:0031369">
    <property type="term" value="F:translation initiation factor binding"/>
    <property type="evidence" value="ECO:0007669"/>
    <property type="project" value="TreeGrafter"/>
</dbReference>
<dbReference type="InterPro" id="IPR016190">
    <property type="entry name" value="Transl_init_fac_IF2/IF5_Zn-bd"/>
</dbReference>
<accession>A0AAF0FE26</accession>
<dbReference type="GO" id="GO:0005850">
    <property type="term" value="C:eukaryotic translation initiation factor 2 complex"/>
    <property type="evidence" value="ECO:0007669"/>
    <property type="project" value="TreeGrafter"/>
</dbReference>
<evidence type="ECO:0000259" key="5">
    <source>
        <dbReference type="SMART" id="SM00653"/>
    </source>
</evidence>
<feature type="compositionally biased region" description="Low complexity" evidence="4">
    <location>
        <begin position="15"/>
        <end position="24"/>
    </location>
</feature>
<dbReference type="SUPFAM" id="SSF75689">
    <property type="entry name" value="Zinc-binding domain of translation initiation factor 2 beta"/>
    <property type="match status" value="1"/>
</dbReference>
<gene>
    <name evidence="6" type="primary">SUI3</name>
    <name evidence="6" type="ORF">MPSI1_003480</name>
</gene>
<dbReference type="InterPro" id="IPR016189">
    <property type="entry name" value="Transl_init_fac_IF2/IF5_N"/>
</dbReference>
<keyword evidence="2 6" id="KW-0396">Initiation factor</keyword>
<dbReference type="GO" id="GO:0001731">
    <property type="term" value="P:formation of translation preinitiation complex"/>
    <property type="evidence" value="ECO:0007669"/>
    <property type="project" value="TreeGrafter"/>
</dbReference>
<evidence type="ECO:0000256" key="3">
    <source>
        <dbReference type="ARBA" id="ARBA00022917"/>
    </source>
</evidence>
<dbReference type="PANTHER" id="PTHR23001">
    <property type="entry name" value="EUKARYOTIC TRANSLATION INITIATION FACTOR"/>
    <property type="match status" value="1"/>
</dbReference>
<evidence type="ECO:0000313" key="7">
    <source>
        <dbReference type="Proteomes" id="UP001214628"/>
    </source>
</evidence>
<feature type="compositionally biased region" description="Basic and acidic residues" evidence="4">
    <location>
        <begin position="135"/>
        <end position="144"/>
    </location>
</feature>